<reference evidence="2 3" key="1">
    <citation type="submission" date="2017-10" db="EMBL/GenBank/DDBJ databases">
        <title>Frigbacter circumglobatus gen. nov. sp. nov., isolated from sediment cultured in situ.</title>
        <authorList>
            <person name="Zhao Z."/>
        </authorList>
    </citation>
    <scope>NUCLEOTIDE SEQUENCE [LARGE SCALE GENOMIC DNA]</scope>
    <source>
        <strain evidence="2 3">ZYL</strain>
    </source>
</reference>
<feature type="chain" id="PRO_5013888833" description="Tetratricopeptide repeat-like domain-containing protein" evidence="1">
    <location>
        <begin position="27"/>
        <end position="235"/>
    </location>
</feature>
<dbReference type="Gene3D" id="1.25.40.10">
    <property type="entry name" value="Tetratricopeptide repeat domain"/>
    <property type="match status" value="1"/>
</dbReference>
<comment type="caution">
    <text evidence="2">The sequence shown here is derived from an EMBL/GenBank/DDBJ whole genome shotgun (WGS) entry which is preliminary data.</text>
</comment>
<dbReference type="AlphaFoldDB" id="A0A2G4YRY4"/>
<accession>A0A2G4YRY4</accession>
<dbReference type="RefSeq" id="WP_099472368.1">
    <property type="nucleotide sequence ID" value="NZ_CP041025.1"/>
</dbReference>
<evidence type="ECO:0000256" key="1">
    <source>
        <dbReference type="SAM" id="SignalP"/>
    </source>
</evidence>
<proteinExistence type="predicted"/>
<keyword evidence="3" id="KW-1185">Reference proteome</keyword>
<evidence type="ECO:0000313" key="3">
    <source>
        <dbReference type="Proteomes" id="UP000229730"/>
    </source>
</evidence>
<feature type="signal peptide" evidence="1">
    <location>
        <begin position="1"/>
        <end position="26"/>
    </location>
</feature>
<dbReference type="OrthoDB" id="8517954at2"/>
<dbReference type="InParanoid" id="A0A2G4YRY4"/>
<sequence>MERRSLYLPFCIVFLCNIMVVAPAFSDQTSWTEEKIGKLAVRADKAAARQEWTRAIKYGEKMLEGSKAFYGPEAPYTVTRLKALNRYYDKAGRLDEISGRVKKAYHLSKEHFRPSHTTMVTSRLLYYKTLLAQKDFKGAIPLVLENISILRDNRDDAFKRLHYLGQLHGLYGATSQPAKQETTLLELLELNKKLVGTDIESNMKIIMNLAKSYCLQNKPEEFKKLMQTYDLKFEC</sequence>
<keyword evidence="1" id="KW-0732">Signal</keyword>
<organism evidence="2 3">
    <name type="scientific">Paremcibacter congregatus</name>
    <dbReference type="NCBI Taxonomy" id="2043170"/>
    <lineage>
        <taxon>Bacteria</taxon>
        <taxon>Pseudomonadati</taxon>
        <taxon>Pseudomonadota</taxon>
        <taxon>Alphaproteobacteria</taxon>
        <taxon>Emcibacterales</taxon>
        <taxon>Emcibacteraceae</taxon>
        <taxon>Paremcibacter</taxon>
    </lineage>
</organism>
<name>A0A2G4YRY4_9PROT</name>
<protein>
    <recommendedName>
        <fullName evidence="4">Tetratricopeptide repeat-like domain-containing protein</fullName>
    </recommendedName>
</protein>
<dbReference type="InterPro" id="IPR011990">
    <property type="entry name" value="TPR-like_helical_dom_sf"/>
</dbReference>
<gene>
    <name evidence="2" type="ORF">CRD36_08665</name>
</gene>
<evidence type="ECO:0000313" key="2">
    <source>
        <dbReference type="EMBL" id="PHZ85073.1"/>
    </source>
</evidence>
<dbReference type="Proteomes" id="UP000229730">
    <property type="component" value="Unassembled WGS sequence"/>
</dbReference>
<dbReference type="EMBL" id="PDEM01000019">
    <property type="protein sequence ID" value="PHZ85073.1"/>
    <property type="molecule type" value="Genomic_DNA"/>
</dbReference>
<evidence type="ECO:0008006" key="4">
    <source>
        <dbReference type="Google" id="ProtNLM"/>
    </source>
</evidence>